<dbReference type="PROSITE" id="PS51016">
    <property type="entry name" value="MYTH4"/>
    <property type="match status" value="1"/>
</dbReference>
<protein>
    <recommendedName>
        <fullName evidence="5">Rho GTPase activation protein</fullName>
    </recommendedName>
</protein>
<organism evidence="3 4">
    <name type="scientific">Rhizopus microsporus</name>
    <dbReference type="NCBI Taxonomy" id="58291"/>
    <lineage>
        <taxon>Eukaryota</taxon>
        <taxon>Fungi</taxon>
        <taxon>Fungi incertae sedis</taxon>
        <taxon>Mucoromycota</taxon>
        <taxon>Mucoromycotina</taxon>
        <taxon>Mucoromycetes</taxon>
        <taxon>Mucorales</taxon>
        <taxon>Mucorineae</taxon>
        <taxon>Rhizopodaceae</taxon>
        <taxon>Rhizopus</taxon>
    </lineage>
</organism>
<evidence type="ECO:0008006" key="5">
    <source>
        <dbReference type="Google" id="ProtNLM"/>
    </source>
</evidence>
<feature type="non-terminal residue" evidence="3">
    <location>
        <position position="1"/>
    </location>
</feature>
<dbReference type="GO" id="GO:0005737">
    <property type="term" value="C:cytoplasm"/>
    <property type="evidence" value="ECO:0007669"/>
    <property type="project" value="TreeGrafter"/>
</dbReference>
<evidence type="ECO:0000313" key="4">
    <source>
        <dbReference type="Proteomes" id="UP000242381"/>
    </source>
</evidence>
<sequence length="638" mass="72211">RRSLPSTLQNDINQFAIDGYAKKYFATHKRGLFRRTVPINEMLQWTKDSIRQPLLLSNKNLCKDALKCFRIIQILMNDRPRPRNYNAMEHFQSLLDCGISKGQMRDEIYVQICRQLNKNPRSQYVTVKLERICSRGARGKVLSIAEIERAMEAPFKPSIFGEPLETVMNLEKKEGLKIPRIILFLTNAVHELNGKKTEGIFRVPGDADMVTDLVNPNVPASLLKYWLRDLAEPLIPERLYQQCIENANDGEKAVDIINSLPDCNRRIVLYIISFLQDFTEPEVIQHTLMNVYNLAMVFAPNFLRCPSTHLPTVFANSKHEQTFLKTLISVLQVDREACAHQEGEIIGRTSINNTTDKNVNHYSSMMSITSDANYGFTITYKNYYKVIENLLTKKTYCVVCCGQPKPDECPSDGTFSNITSVGIDEGAYGVIPFLELIGVDNKIVNSVITLGASPCFESKQNPHPDITFTTQENTTSGTFKAAWLLYVGAFFEQELLATTMFTYIDTFYKCHKDNLGYQSTQKTVAWTSYDSQQNAFTIYRDSYFNELVKDAGGRLVAANSAQDNVYLMNNPEHVFYFLQGLKGADYILDMSSTNLTYDNWITPINATIHVTVVGLPPAIVNNNVYSVNGLVKEGVSGK</sequence>
<feature type="domain" description="MyTH4" evidence="2">
    <location>
        <begin position="45"/>
        <end position="214"/>
    </location>
</feature>
<dbReference type="VEuPathDB" id="FungiDB:BCV72DRAFT_208388"/>
<dbReference type="AlphaFoldDB" id="A0A1X0S8Y6"/>
<dbReference type="Proteomes" id="UP000242381">
    <property type="component" value="Unassembled WGS sequence"/>
</dbReference>
<name>A0A1X0S8Y6_RHIZD</name>
<feature type="domain" description="Rho-GAP" evidence="1">
    <location>
        <begin position="162"/>
        <end position="335"/>
    </location>
</feature>
<dbReference type="InterPro" id="IPR000857">
    <property type="entry name" value="MyTH4_dom"/>
</dbReference>
<dbReference type="Gene3D" id="1.25.40.530">
    <property type="entry name" value="MyTH4 domain"/>
    <property type="match status" value="1"/>
</dbReference>
<dbReference type="SUPFAM" id="SSF53807">
    <property type="entry name" value="Helical backbone' metal receptor"/>
    <property type="match status" value="1"/>
</dbReference>
<dbReference type="InterPro" id="IPR038185">
    <property type="entry name" value="MyTH4_dom_sf"/>
</dbReference>
<dbReference type="Pfam" id="PF00784">
    <property type="entry name" value="MyTH4"/>
    <property type="match status" value="1"/>
</dbReference>
<dbReference type="PANTHER" id="PTHR45876:SF8">
    <property type="entry name" value="FI04035P"/>
    <property type="match status" value="1"/>
</dbReference>
<dbReference type="PANTHER" id="PTHR45876">
    <property type="entry name" value="FI04035P"/>
    <property type="match status" value="1"/>
</dbReference>
<dbReference type="EMBL" id="KV921289">
    <property type="protein sequence ID" value="ORE20724.1"/>
    <property type="molecule type" value="Genomic_DNA"/>
</dbReference>
<dbReference type="GO" id="GO:0007165">
    <property type="term" value="P:signal transduction"/>
    <property type="evidence" value="ECO:0007669"/>
    <property type="project" value="InterPro"/>
</dbReference>
<dbReference type="Gene3D" id="1.10.555.10">
    <property type="entry name" value="Rho GTPase activation protein"/>
    <property type="match status" value="1"/>
</dbReference>
<dbReference type="PROSITE" id="PS50238">
    <property type="entry name" value="RHOGAP"/>
    <property type="match status" value="1"/>
</dbReference>
<evidence type="ECO:0000259" key="2">
    <source>
        <dbReference type="PROSITE" id="PS51016"/>
    </source>
</evidence>
<accession>A0A1X0S8Y6</accession>
<reference evidence="3 4" key="1">
    <citation type="journal article" date="2016" name="Proc. Natl. Acad. Sci. U.S.A.">
        <title>Lipid metabolic changes in an early divergent fungus govern the establishment of a mutualistic symbiosis with endobacteria.</title>
        <authorList>
            <person name="Lastovetsky O.A."/>
            <person name="Gaspar M.L."/>
            <person name="Mondo S.J."/>
            <person name="LaButti K.M."/>
            <person name="Sandor L."/>
            <person name="Grigoriev I.V."/>
            <person name="Henry S.A."/>
            <person name="Pawlowska T.E."/>
        </authorList>
    </citation>
    <scope>NUCLEOTIDE SEQUENCE [LARGE SCALE GENOMIC DNA]</scope>
    <source>
        <strain evidence="3 4">ATCC 11559</strain>
    </source>
</reference>
<gene>
    <name evidence="3" type="ORF">BCV71DRAFT_175170</name>
</gene>
<proteinExistence type="predicted"/>
<evidence type="ECO:0000313" key="3">
    <source>
        <dbReference type="EMBL" id="ORE20724.1"/>
    </source>
</evidence>
<dbReference type="InterPro" id="IPR008936">
    <property type="entry name" value="Rho_GTPase_activation_prot"/>
</dbReference>
<dbReference type="OMA" id="NWITPIN"/>
<dbReference type="SMART" id="SM00139">
    <property type="entry name" value="MyTH4"/>
    <property type="match status" value="1"/>
</dbReference>
<dbReference type="InterPro" id="IPR000198">
    <property type="entry name" value="RhoGAP_dom"/>
</dbReference>
<dbReference type="Pfam" id="PF00620">
    <property type="entry name" value="RhoGAP"/>
    <property type="match status" value="1"/>
</dbReference>
<evidence type="ECO:0000259" key="1">
    <source>
        <dbReference type="PROSITE" id="PS50238"/>
    </source>
</evidence>
<dbReference type="SUPFAM" id="SSF48350">
    <property type="entry name" value="GTPase activation domain, GAP"/>
    <property type="match status" value="1"/>
</dbReference>
<dbReference type="SMART" id="SM00324">
    <property type="entry name" value="RhoGAP"/>
    <property type="match status" value="1"/>
</dbReference>
<dbReference type="GO" id="GO:0005856">
    <property type="term" value="C:cytoskeleton"/>
    <property type="evidence" value="ECO:0007669"/>
    <property type="project" value="InterPro"/>
</dbReference>
<dbReference type="GO" id="GO:0005096">
    <property type="term" value="F:GTPase activator activity"/>
    <property type="evidence" value="ECO:0007669"/>
    <property type="project" value="TreeGrafter"/>
</dbReference>